<protein>
    <submittedName>
        <fullName evidence="3">Uncharacterized protein</fullName>
    </submittedName>
</protein>
<feature type="region of interest" description="Disordered" evidence="1">
    <location>
        <begin position="164"/>
        <end position="188"/>
    </location>
</feature>
<evidence type="ECO:0000256" key="2">
    <source>
        <dbReference type="SAM" id="Phobius"/>
    </source>
</evidence>
<keyword evidence="4" id="KW-1185">Reference proteome</keyword>
<dbReference type="AlphaFoldDB" id="A0A1T5K096"/>
<dbReference type="OrthoDB" id="5917852at2"/>
<gene>
    <name evidence="3" type="ORF">SAMN06296058_1242</name>
</gene>
<sequence>MVRRLHRWSWLLRYWVLDKYHERLRLAVFFAASALTVALVASLAWSMREAAAHPPVVTADGGATIIIQIILFVISLAISYAMRPKTEQMKPQEGSIPQVEDGKAMRRPYGTVWCDDSTILAWRNLGTEPIKSKGGKKWKPGLLPGTTNPIESWLDDKWNVSGLADVDDPLGGGNHYPDDDDDFDPDSP</sequence>
<dbReference type="EMBL" id="FUZV01000001">
    <property type="protein sequence ID" value="SKC57053.1"/>
    <property type="molecule type" value="Genomic_DNA"/>
</dbReference>
<proteinExistence type="predicted"/>
<dbReference type="STRING" id="428993.SAMN06296058_1242"/>
<dbReference type="RefSeq" id="WP_079723557.1">
    <property type="nucleotide sequence ID" value="NZ_BMCL01000002.1"/>
</dbReference>
<keyword evidence="2" id="KW-1133">Transmembrane helix</keyword>
<organism evidence="3 4">
    <name type="scientific">Pseudoxanthomonas indica</name>
    <dbReference type="NCBI Taxonomy" id="428993"/>
    <lineage>
        <taxon>Bacteria</taxon>
        <taxon>Pseudomonadati</taxon>
        <taxon>Pseudomonadota</taxon>
        <taxon>Gammaproteobacteria</taxon>
        <taxon>Lysobacterales</taxon>
        <taxon>Lysobacteraceae</taxon>
        <taxon>Pseudoxanthomonas</taxon>
    </lineage>
</organism>
<feature type="compositionally biased region" description="Acidic residues" evidence="1">
    <location>
        <begin position="178"/>
        <end position="188"/>
    </location>
</feature>
<keyword evidence="2" id="KW-0472">Membrane</keyword>
<evidence type="ECO:0000256" key="1">
    <source>
        <dbReference type="SAM" id="MobiDB-lite"/>
    </source>
</evidence>
<accession>A0A1T5K096</accession>
<feature type="transmembrane region" description="Helical" evidence="2">
    <location>
        <begin position="65"/>
        <end position="82"/>
    </location>
</feature>
<name>A0A1T5K096_9GAMM</name>
<evidence type="ECO:0000313" key="3">
    <source>
        <dbReference type="EMBL" id="SKC57053.1"/>
    </source>
</evidence>
<reference evidence="3 4" key="1">
    <citation type="submission" date="2017-02" db="EMBL/GenBank/DDBJ databases">
        <authorList>
            <person name="Peterson S.W."/>
        </authorList>
    </citation>
    <scope>NUCLEOTIDE SEQUENCE [LARGE SCALE GENOMIC DNA]</scope>
    <source>
        <strain evidence="3 4">P15</strain>
    </source>
</reference>
<dbReference type="Proteomes" id="UP000190341">
    <property type="component" value="Unassembled WGS sequence"/>
</dbReference>
<keyword evidence="2" id="KW-0812">Transmembrane</keyword>
<feature type="transmembrane region" description="Helical" evidence="2">
    <location>
        <begin position="26"/>
        <end position="45"/>
    </location>
</feature>
<evidence type="ECO:0000313" key="4">
    <source>
        <dbReference type="Proteomes" id="UP000190341"/>
    </source>
</evidence>